<feature type="compositionally biased region" description="Basic and acidic residues" evidence="2">
    <location>
        <begin position="188"/>
        <end position="198"/>
    </location>
</feature>
<dbReference type="PRINTS" id="PR01573">
    <property type="entry name" value="SUPERTUBBY"/>
</dbReference>
<evidence type="ECO:0000313" key="5">
    <source>
        <dbReference type="Proteomes" id="UP000663828"/>
    </source>
</evidence>
<dbReference type="Pfam" id="PF01167">
    <property type="entry name" value="Tub"/>
    <property type="match status" value="1"/>
</dbReference>
<feature type="region of interest" description="Disordered" evidence="2">
    <location>
        <begin position="154"/>
        <end position="173"/>
    </location>
</feature>
<evidence type="ECO:0000259" key="3">
    <source>
        <dbReference type="Pfam" id="PF01167"/>
    </source>
</evidence>
<dbReference type="Gene3D" id="3.20.90.10">
    <property type="entry name" value="Tubby Protein, Chain A"/>
    <property type="match status" value="1"/>
</dbReference>
<protein>
    <recommendedName>
        <fullName evidence="3">Tubby C-terminal domain-containing protein</fullName>
    </recommendedName>
</protein>
<feature type="region of interest" description="Disordered" evidence="2">
    <location>
        <begin position="188"/>
        <end position="273"/>
    </location>
</feature>
<reference evidence="4" key="1">
    <citation type="submission" date="2021-02" db="EMBL/GenBank/DDBJ databases">
        <authorList>
            <person name="Nowell W R."/>
        </authorList>
    </citation>
    <scope>NUCLEOTIDE SEQUENCE</scope>
</reference>
<comment type="caution">
    <text evidence="4">The sequence shown here is derived from an EMBL/GenBank/DDBJ whole genome shotgun (WGS) entry which is preliminary data.</text>
</comment>
<evidence type="ECO:0000313" key="4">
    <source>
        <dbReference type="EMBL" id="CAF1684436.1"/>
    </source>
</evidence>
<accession>A0A816HD20</accession>
<sequence>HVDSSNIDSSSTSPINLSRSTSPATSIANFVRPISPPCIQVKEPLSPKFTRASSITMTNYQTQHRHCSPPPTVVTSITNNIDASTASATTTLIIDSSSDSHSHENANNQTLLSTISNVPENCFEPEAYRNLYPLNNNQQKKLSFSDPTLNQTTKLSRRPQASPQQQIVLNNSTTTDTYLPVSSLAKKISKDDKTVHTDDDNDAIDDDDDDDDDDGDIETLSSPEEASPRENIVTTKPSRKKYTSPRHRMMTCTSGMNDSTTKLSPSSDVDATSNQNDSSFYVMQNRPPLWNEQSQVYQLDFGGRVTLESAKNFQIEFKGKQVIQFGRIENNCYTLDFEWPFSPLQAFAVALANITQRLK</sequence>
<feature type="non-terminal residue" evidence="4">
    <location>
        <position position="359"/>
    </location>
</feature>
<feature type="compositionally biased region" description="Basic residues" evidence="2">
    <location>
        <begin position="237"/>
        <end position="249"/>
    </location>
</feature>
<evidence type="ECO:0000256" key="1">
    <source>
        <dbReference type="ARBA" id="ARBA00007129"/>
    </source>
</evidence>
<gene>
    <name evidence="4" type="ORF">XAT740_LOCUS61478</name>
</gene>
<organism evidence="4 5">
    <name type="scientific">Adineta ricciae</name>
    <name type="common">Rotifer</name>
    <dbReference type="NCBI Taxonomy" id="249248"/>
    <lineage>
        <taxon>Eukaryota</taxon>
        <taxon>Metazoa</taxon>
        <taxon>Spiralia</taxon>
        <taxon>Gnathifera</taxon>
        <taxon>Rotifera</taxon>
        <taxon>Eurotatoria</taxon>
        <taxon>Bdelloidea</taxon>
        <taxon>Adinetida</taxon>
        <taxon>Adinetidae</taxon>
        <taxon>Adineta</taxon>
    </lineage>
</organism>
<dbReference type="PANTHER" id="PTHR16517:SF2">
    <property type="entry name" value="TUBBY-RELATED PROTEIN 4"/>
    <property type="match status" value="1"/>
</dbReference>
<comment type="similarity">
    <text evidence="1">Belongs to the TUB family.</text>
</comment>
<feature type="region of interest" description="Disordered" evidence="2">
    <location>
        <begin position="1"/>
        <end position="23"/>
    </location>
</feature>
<feature type="compositionally biased region" description="Polar residues" evidence="2">
    <location>
        <begin position="251"/>
        <end position="273"/>
    </location>
</feature>
<dbReference type="AlphaFoldDB" id="A0A816HD20"/>
<dbReference type="InterPro" id="IPR000007">
    <property type="entry name" value="Tubby_C"/>
</dbReference>
<feature type="compositionally biased region" description="Low complexity" evidence="2">
    <location>
        <begin position="1"/>
        <end position="16"/>
    </location>
</feature>
<dbReference type="InterPro" id="IPR025659">
    <property type="entry name" value="Tubby-like_C"/>
</dbReference>
<proteinExistence type="inferred from homology"/>
<evidence type="ECO:0000256" key="2">
    <source>
        <dbReference type="SAM" id="MobiDB-lite"/>
    </source>
</evidence>
<name>A0A816HD20_ADIRI</name>
<dbReference type="PANTHER" id="PTHR16517">
    <property type="entry name" value="TUBBY-RELATED"/>
    <property type="match status" value="1"/>
</dbReference>
<dbReference type="EMBL" id="CAJNOR010016194">
    <property type="protein sequence ID" value="CAF1684436.1"/>
    <property type="molecule type" value="Genomic_DNA"/>
</dbReference>
<feature type="domain" description="Tubby C-terminal" evidence="3">
    <location>
        <begin position="237"/>
        <end position="354"/>
    </location>
</feature>
<dbReference type="Proteomes" id="UP000663828">
    <property type="component" value="Unassembled WGS sequence"/>
</dbReference>
<feature type="compositionally biased region" description="Acidic residues" evidence="2">
    <location>
        <begin position="199"/>
        <end position="217"/>
    </location>
</feature>
<keyword evidence="5" id="KW-1185">Reference proteome</keyword>
<dbReference type="SUPFAM" id="SSF54518">
    <property type="entry name" value="Tubby C-terminal domain-like"/>
    <property type="match status" value="1"/>
</dbReference>